<name>H0H2B6_SACCK</name>
<evidence type="ECO:0000313" key="3">
    <source>
        <dbReference type="EMBL" id="EHM99796.1"/>
    </source>
</evidence>
<accession>H0H2B6</accession>
<sequence>MNTGCIFGHFWSVIDVLIIYFSLDLELEPSILFFGNEQTSREYFIFKSKKKKIYKDIIFFRPTLKGVTFTPFDVDKKNNGGKEVNHEKNDSDTYLSKKWS</sequence>
<organism evidence="3 4">
    <name type="scientific">Saccharomyces cerevisiae x Saccharomyces kudriavzevii (strain VIN7)</name>
    <name type="common">Yeast</name>
    <dbReference type="NCBI Taxonomy" id="1095631"/>
    <lineage>
        <taxon>Eukaryota</taxon>
        <taxon>Fungi</taxon>
        <taxon>Dikarya</taxon>
        <taxon>Ascomycota</taxon>
        <taxon>Saccharomycotina</taxon>
        <taxon>Saccharomycetes</taxon>
        <taxon>Saccharomycetales</taxon>
        <taxon>Saccharomycetaceae</taxon>
        <taxon>Saccharomyces</taxon>
    </lineage>
</organism>
<keyword evidence="4" id="KW-1185">Reference proteome</keyword>
<proteinExistence type="predicted"/>
<dbReference type="EMBL" id="AGVY01000387">
    <property type="protein sequence ID" value="EHM99796.1"/>
    <property type="molecule type" value="Genomic_DNA"/>
</dbReference>
<keyword evidence="2" id="KW-0732">Signal</keyword>
<feature type="region of interest" description="Disordered" evidence="1">
    <location>
        <begin position="76"/>
        <end position="100"/>
    </location>
</feature>
<protein>
    <submittedName>
        <fullName evidence="3">Uncharacterized protein</fullName>
    </submittedName>
</protein>
<comment type="caution">
    <text evidence="3">The sequence shown here is derived from an EMBL/GenBank/DDBJ whole genome shotgun (WGS) entry which is preliminary data.</text>
</comment>
<dbReference type="AlphaFoldDB" id="H0H2B6"/>
<dbReference type="HOGENOM" id="CLU_2307658_0_0_1"/>
<feature type="signal peptide" evidence="2">
    <location>
        <begin position="1"/>
        <end position="24"/>
    </location>
</feature>
<evidence type="ECO:0000256" key="2">
    <source>
        <dbReference type="SAM" id="SignalP"/>
    </source>
</evidence>
<feature type="compositionally biased region" description="Basic and acidic residues" evidence="1">
    <location>
        <begin position="76"/>
        <end position="91"/>
    </location>
</feature>
<evidence type="ECO:0000313" key="4">
    <source>
        <dbReference type="Proteomes" id="UP000009009"/>
    </source>
</evidence>
<evidence type="ECO:0000256" key="1">
    <source>
        <dbReference type="SAM" id="MobiDB-lite"/>
    </source>
</evidence>
<gene>
    <name evidence="3" type="ORF">VIN7_10472</name>
</gene>
<reference evidence="3 4" key="1">
    <citation type="journal article" date="2012" name="FEMS Yeast Res.">
        <title>The genome sequence of the wine yeast VIN7 reveals an allotriploid hybrid genome with Saccharomyces cerevisiae and Saccharomyces kudriavzevii origins.</title>
        <authorList>
            <person name="Borneman A.R."/>
            <person name="Desany B.A."/>
            <person name="Riches D."/>
            <person name="Affourtit J.P."/>
            <person name="Forgan A.H."/>
            <person name="Pretorius I.S."/>
            <person name="Egholm M."/>
            <person name="Chambers P.J."/>
        </authorList>
    </citation>
    <scope>NUCLEOTIDE SEQUENCE [LARGE SCALE GENOMIC DNA]</scope>
    <source>
        <strain evidence="3 4">VIN7</strain>
    </source>
</reference>
<feature type="chain" id="PRO_5003534355" evidence="2">
    <location>
        <begin position="25"/>
        <end position="100"/>
    </location>
</feature>
<dbReference type="Proteomes" id="UP000009009">
    <property type="component" value="Unassembled WGS sequence"/>
</dbReference>